<proteinExistence type="predicted"/>
<evidence type="ECO:0000313" key="1">
    <source>
        <dbReference type="EMBL" id="MBW0127344.1"/>
    </source>
</evidence>
<comment type="caution">
    <text evidence="1">The sequence shown here is derived from an EMBL/GenBank/DDBJ whole genome shotgun (WGS) entry which is preliminary data.</text>
</comment>
<dbReference type="Proteomes" id="UP000694300">
    <property type="component" value="Unassembled WGS sequence"/>
</dbReference>
<protein>
    <submittedName>
        <fullName evidence="1">Uncharacterized protein</fullName>
    </submittedName>
</protein>
<accession>A0ABS6U543</accession>
<keyword evidence="2" id="KW-1185">Reference proteome</keyword>
<organism evidence="1 2">
    <name type="scientific">Pseudonocardia oceani</name>
    <dbReference type="NCBI Taxonomy" id="2792013"/>
    <lineage>
        <taxon>Bacteria</taxon>
        <taxon>Bacillati</taxon>
        <taxon>Actinomycetota</taxon>
        <taxon>Actinomycetes</taxon>
        <taxon>Pseudonocardiales</taxon>
        <taxon>Pseudonocardiaceae</taxon>
        <taxon>Pseudonocardia</taxon>
    </lineage>
</organism>
<dbReference type="EMBL" id="JADQDF010000001">
    <property type="protein sequence ID" value="MBW0127344.1"/>
    <property type="molecule type" value="Genomic_DNA"/>
</dbReference>
<sequence length="49" mass="5011">MITADRAPGQQEQQCVRPAAFRGTHGSAVGATLDPVLPSGGCMIAADRT</sequence>
<gene>
    <name evidence="1" type="ORF">I4I82_06565</name>
</gene>
<name>A0ABS6U543_9PSEU</name>
<dbReference type="RefSeq" id="WP_218595471.1">
    <property type="nucleotide sequence ID" value="NZ_JADQDF010000001.1"/>
</dbReference>
<reference evidence="1 2" key="1">
    <citation type="submission" date="2020-11" db="EMBL/GenBank/DDBJ databases">
        <title>Pseudonocardia abyssalis sp. nov. and Pseudonocardia oceani sp. nov., description and phylogenomic analysis of two novel actinomycetes isolated from the deep Southern Ocean.</title>
        <authorList>
            <person name="Parra J."/>
        </authorList>
    </citation>
    <scope>NUCLEOTIDE SEQUENCE [LARGE SCALE GENOMIC DNA]</scope>
    <source>
        <strain evidence="2">KRD185</strain>
    </source>
</reference>
<evidence type="ECO:0000313" key="2">
    <source>
        <dbReference type="Proteomes" id="UP000694300"/>
    </source>
</evidence>